<dbReference type="Gene3D" id="3.30.950.10">
    <property type="entry name" value="Methyltransferase, Cobalt-precorrin-4 Transmethylase, Domain 2"/>
    <property type="match status" value="1"/>
</dbReference>
<evidence type="ECO:0000256" key="5">
    <source>
        <dbReference type="ARBA" id="ARBA00022691"/>
    </source>
</evidence>
<reference evidence="7 8" key="1">
    <citation type="submission" date="2019-01" db="EMBL/GenBank/DDBJ databases">
        <title>Draft genome sequences of Candidatus Mycoplasma haemohominis SWG34-3 identified from a patient with pyrexia, anemia and liver dysfunction.</title>
        <authorList>
            <person name="Sekizuka T."/>
            <person name="Hattori N."/>
            <person name="Katano H."/>
            <person name="Takuma T."/>
            <person name="Ito T."/>
            <person name="Arai N."/>
            <person name="Yanai R."/>
            <person name="Ishii S."/>
            <person name="Miura Y."/>
            <person name="Tokunaga T."/>
            <person name="Watanabe H."/>
            <person name="Nomura N."/>
            <person name="Eguchi J."/>
            <person name="Arai T."/>
            <person name="Hasegawa H."/>
            <person name="Nakamaki T."/>
            <person name="Wakita T."/>
            <person name="Niki Y."/>
            <person name="Kuroda M."/>
        </authorList>
    </citation>
    <scope>NUCLEOTIDE SEQUENCE [LARGE SCALE GENOMIC DNA]</scope>
    <source>
        <strain evidence="7">SWG34-3</strain>
    </source>
</reference>
<dbReference type="InterPro" id="IPR018063">
    <property type="entry name" value="SAM_MeTrfase_RsmI_CS"/>
</dbReference>
<gene>
    <name evidence="7" type="primary">rsmI</name>
    <name evidence="7" type="ORF">MHSWG343_01920</name>
</gene>
<dbReference type="InterPro" id="IPR008189">
    <property type="entry name" value="rRNA_ssu_MeTfrase_I"/>
</dbReference>
<keyword evidence="4 7" id="KW-0808">Transferase</keyword>
<dbReference type="AlphaFoldDB" id="A0A478FPF0"/>
<sequence length="279" mass="32247">MGKLYLVAVPIGNLEEITYLGFRILRDTKVIFCEDTRVTKQLLELLKIWNNQELIKLNQFNEKACVDLVIKRLSETDCALVSDAGYPIISDPGYFLVSDLRKKGINVQVVNGPCAFVHAVVSSGIDSRRIFFASFLTKKYLQRKKEFENFKSILKEATVVYYETKNFILRGLEIIQEVYGDIKIGIGRELSKLNETFYYDNVSNIKEQLVVKGEFVVIIPRQDSIASIEDRSIEEILEVVHKRMINKEGKLRDICKELALEGRFSTKEIYKSYSERYKN</sequence>
<dbReference type="Proteomes" id="UP000324831">
    <property type="component" value="Unassembled WGS sequence"/>
</dbReference>
<evidence type="ECO:0000313" key="8">
    <source>
        <dbReference type="Proteomes" id="UP000324831"/>
    </source>
</evidence>
<dbReference type="GO" id="GO:0032259">
    <property type="term" value="P:methylation"/>
    <property type="evidence" value="ECO:0007669"/>
    <property type="project" value="UniProtKB-KW"/>
</dbReference>
<evidence type="ECO:0000313" key="7">
    <source>
        <dbReference type="EMBL" id="GCE63213.1"/>
    </source>
</evidence>
<accession>A0A478FPF0</accession>
<name>A0A478FPF0_9MOLU</name>
<evidence type="ECO:0000256" key="1">
    <source>
        <dbReference type="ARBA" id="ARBA00022490"/>
    </source>
</evidence>
<evidence type="ECO:0000259" key="6">
    <source>
        <dbReference type="Pfam" id="PF00590"/>
    </source>
</evidence>
<dbReference type="PANTHER" id="PTHR46111:SF1">
    <property type="entry name" value="RIBOSOMAL RNA SMALL SUBUNIT METHYLTRANSFERASE I"/>
    <property type="match status" value="1"/>
</dbReference>
<dbReference type="GO" id="GO:0008168">
    <property type="term" value="F:methyltransferase activity"/>
    <property type="evidence" value="ECO:0007669"/>
    <property type="project" value="UniProtKB-KW"/>
</dbReference>
<feature type="domain" description="Tetrapyrrole methylase" evidence="6">
    <location>
        <begin position="3"/>
        <end position="203"/>
    </location>
</feature>
<dbReference type="PIRSF" id="PIRSF005917">
    <property type="entry name" value="MTase_YraL"/>
    <property type="match status" value="1"/>
</dbReference>
<dbReference type="PROSITE" id="PS01296">
    <property type="entry name" value="RSMI"/>
    <property type="match status" value="1"/>
</dbReference>
<keyword evidence="2" id="KW-0698">rRNA processing</keyword>
<keyword evidence="5" id="KW-0949">S-adenosyl-L-methionine</keyword>
<dbReference type="InterPro" id="IPR000878">
    <property type="entry name" value="4pyrrol_Mease"/>
</dbReference>
<dbReference type="InterPro" id="IPR035996">
    <property type="entry name" value="4pyrrol_Methylase_sf"/>
</dbReference>
<proteinExistence type="predicted"/>
<keyword evidence="3 7" id="KW-0489">Methyltransferase</keyword>
<evidence type="ECO:0000256" key="2">
    <source>
        <dbReference type="ARBA" id="ARBA00022552"/>
    </source>
</evidence>
<dbReference type="CDD" id="cd11648">
    <property type="entry name" value="RsmI"/>
    <property type="match status" value="1"/>
</dbReference>
<protein>
    <submittedName>
        <fullName evidence="7">Ribosomal RNA small subunit methyltransferase I</fullName>
    </submittedName>
</protein>
<evidence type="ECO:0000256" key="4">
    <source>
        <dbReference type="ARBA" id="ARBA00022679"/>
    </source>
</evidence>
<dbReference type="GO" id="GO:0006364">
    <property type="term" value="P:rRNA processing"/>
    <property type="evidence" value="ECO:0007669"/>
    <property type="project" value="UniProtKB-KW"/>
</dbReference>
<evidence type="ECO:0000256" key="3">
    <source>
        <dbReference type="ARBA" id="ARBA00022603"/>
    </source>
</evidence>
<dbReference type="InterPro" id="IPR014777">
    <property type="entry name" value="4pyrrole_Mease_sub1"/>
</dbReference>
<comment type="caution">
    <text evidence="7">The sequence shown here is derived from an EMBL/GenBank/DDBJ whole genome shotgun (WGS) entry which is preliminary data.</text>
</comment>
<dbReference type="NCBIfam" id="TIGR00096">
    <property type="entry name" value="16S rRNA (cytidine(1402)-2'-O)-methyltransferase"/>
    <property type="match status" value="1"/>
</dbReference>
<dbReference type="Gene3D" id="3.40.1010.10">
    <property type="entry name" value="Cobalt-precorrin-4 Transmethylase, Domain 1"/>
    <property type="match status" value="1"/>
</dbReference>
<dbReference type="Pfam" id="PF00590">
    <property type="entry name" value="TP_methylase"/>
    <property type="match status" value="1"/>
</dbReference>
<dbReference type="EMBL" id="BIMN01000001">
    <property type="protein sequence ID" value="GCE63213.1"/>
    <property type="molecule type" value="Genomic_DNA"/>
</dbReference>
<dbReference type="SUPFAM" id="SSF53790">
    <property type="entry name" value="Tetrapyrrole methylase"/>
    <property type="match status" value="1"/>
</dbReference>
<dbReference type="InterPro" id="IPR014776">
    <property type="entry name" value="4pyrrole_Mease_sub2"/>
</dbReference>
<dbReference type="PANTHER" id="PTHR46111">
    <property type="entry name" value="RIBOSOMAL RNA SMALL SUBUNIT METHYLTRANSFERASE I"/>
    <property type="match status" value="1"/>
</dbReference>
<organism evidence="7 8">
    <name type="scientific">Candidatus Mycoplasma haematohominis</name>
    <dbReference type="NCBI Taxonomy" id="1494318"/>
    <lineage>
        <taxon>Bacteria</taxon>
        <taxon>Bacillati</taxon>
        <taxon>Mycoplasmatota</taxon>
        <taxon>Mollicutes</taxon>
        <taxon>Mycoplasmataceae</taxon>
        <taxon>Mycoplasma</taxon>
    </lineage>
</organism>
<keyword evidence="1" id="KW-0963">Cytoplasm</keyword>